<evidence type="ECO:0000313" key="2">
    <source>
        <dbReference type="Proteomes" id="UP000660885"/>
    </source>
</evidence>
<accession>A0ABS1UCK8</accession>
<dbReference type="Pfam" id="PF09481">
    <property type="entry name" value="CRISPR_Cse1"/>
    <property type="match status" value="1"/>
</dbReference>
<dbReference type="CDD" id="cd09729">
    <property type="entry name" value="Cse1_I-E"/>
    <property type="match status" value="1"/>
</dbReference>
<name>A0ABS1UCK8_9PROT</name>
<protein>
    <submittedName>
        <fullName evidence="1">Type I-E CRISPR-associated protein Cse1/CasA</fullName>
    </submittedName>
</protein>
<reference evidence="1 2" key="1">
    <citation type="submission" date="2021-01" db="EMBL/GenBank/DDBJ databases">
        <title>Belnapia mucosa sp. nov. and Belnapia arida sp. nov., isolated from the Tabernas Desert (Almeria, Spain).</title>
        <authorList>
            <person name="Molina-Menor E."/>
            <person name="Vidal-Verdu A."/>
            <person name="Calonge A."/>
            <person name="Satari L."/>
            <person name="Pereto J."/>
            <person name="Porcar M."/>
        </authorList>
    </citation>
    <scope>NUCLEOTIDE SEQUENCE [LARGE SCALE GENOMIC DNA]</scope>
    <source>
        <strain evidence="1 2">T18</strain>
    </source>
</reference>
<keyword evidence="2" id="KW-1185">Reference proteome</keyword>
<dbReference type="NCBIfam" id="TIGR02547">
    <property type="entry name" value="casA_cse1"/>
    <property type="match status" value="1"/>
</dbReference>
<gene>
    <name evidence="1" type="primary">casA</name>
    <name evidence="1" type="ORF">JMJ56_31160</name>
</gene>
<dbReference type="EMBL" id="JAETWB010000068">
    <property type="protein sequence ID" value="MBL6082429.1"/>
    <property type="molecule type" value="Genomic_DNA"/>
</dbReference>
<comment type="caution">
    <text evidence="1">The sequence shown here is derived from an EMBL/GenBank/DDBJ whole genome shotgun (WGS) entry which is preliminary data.</text>
</comment>
<organism evidence="1 2">
    <name type="scientific">Belnapia arida</name>
    <dbReference type="NCBI Taxonomy" id="2804533"/>
    <lineage>
        <taxon>Bacteria</taxon>
        <taxon>Pseudomonadati</taxon>
        <taxon>Pseudomonadota</taxon>
        <taxon>Alphaproteobacteria</taxon>
        <taxon>Acetobacterales</taxon>
        <taxon>Roseomonadaceae</taxon>
        <taxon>Belnapia</taxon>
    </lineage>
</organism>
<dbReference type="Proteomes" id="UP000660885">
    <property type="component" value="Unassembled WGS sequence"/>
</dbReference>
<dbReference type="RefSeq" id="WP_202835702.1">
    <property type="nucleotide sequence ID" value="NZ_JAETWB010000068.1"/>
</dbReference>
<evidence type="ECO:0000313" key="1">
    <source>
        <dbReference type="EMBL" id="MBL6082429.1"/>
    </source>
</evidence>
<dbReference type="InterPro" id="IPR013381">
    <property type="entry name" value="CRISPR-assoc_prot_Cse1"/>
</dbReference>
<sequence>MVAKRFNLLSDAWIPVRLRDGGDRVIAVADLFDTANPPMRMNWGRADFDAAQQDFLIGVLAVICPPRDQDEWLDQLERPPSPDTIREWLAPHVPAFYLDGDGPLFMQVTEAEVTGRGVRKMAKAKAKAEARGVAEKAAKTEIKRPEMLLFGGPGENTETRNRDLFVKRRAVGMLGRPTAAIALYTLQSYAGSQGAGNRVGWCGGGPVRTYVVPRAADGSPATLFEVLWANVPCGEPAQPGDPAVFPWMGPVADGEGTGNRLDPRQAWFGQPRLIRLTVEPPGDGGAPCDLTGRMDSHRVVGWRQRPRDYEYALRVEPHPLTPHYLPKPDDKATAHYHANSDRIGYQNWLGLVLNEPNGKLAAARVVREYRQERGRIRGDLTPPLLTAVGLNLATGDALGCVESTMPMFMLADAEANDKLEAKAASYIHAAQAVRRLMSSNIASALHRRPKDAKRDGTLMVNAATQFYDRTQAGFFEVMEGLTHRLGDDAEADLTDLVLRWHGMLYDAALSVFDEVVPIRPLTGRQREEGGVQVHAAISARKWLKLALKGHTKLGHELFKYLELPLPRRPEATDEAAQAVTEDVGT</sequence>
<proteinExistence type="predicted"/>